<feature type="region of interest" description="Disordered" evidence="3">
    <location>
        <begin position="389"/>
        <end position="423"/>
    </location>
</feature>
<evidence type="ECO:0000313" key="4">
    <source>
        <dbReference type="EMBL" id="GLC52113.1"/>
    </source>
</evidence>
<dbReference type="PANTHER" id="PTHR31088:SF6">
    <property type="entry name" value="PHAGE SHOCK PROTEIN A"/>
    <property type="match status" value="1"/>
</dbReference>
<comment type="caution">
    <text evidence="4">The sequence shown here is derived from an EMBL/GenBank/DDBJ whole genome shotgun (WGS) entry which is preliminary data.</text>
</comment>
<feature type="coiled-coil region" evidence="2">
    <location>
        <begin position="258"/>
        <end position="313"/>
    </location>
</feature>
<feature type="compositionally biased region" description="Pro residues" evidence="3">
    <location>
        <begin position="401"/>
        <end position="413"/>
    </location>
</feature>
<dbReference type="Pfam" id="PF04012">
    <property type="entry name" value="PspA_IM30"/>
    <property type="match status" value="1"/>
</dbReference>
<evidence type="ECO:0000313" key="5">
    <source>
        <dbReference type="Proteomes" id="UP001165080"/>
    </source>
</evidence>
<accession>A0A9W6BHF9</accession>
<sequence>MALCLSGPLKPRTSCAVGGGGRGGSSAAAAAAAAAAAVVTPPATTLRRAMHQLRRRPLTVAASALPLLHHPAATLRRGRAAAAAPPPRAAVQQQQQHHTRTLTRIHAPASAPAAALSGKPLQTVRGGGASSARLLGRRAPLRSRGTVRSSTAAVSVSANLFTRLFRIVTSFFNGLVESFEDPEKLLDRVAEEMQEDMIRMRQATAQVMASQRQLVTKQKSLQASAGASGDIRVSGWGGADQWLQRAELAVSRGQDDLAREALKRRKVLQEDADRLNEQVALQTSALEQLQANIRVLEGKLGEARTKKETLKARAASAKTSLALQEMIGGLQVRSGTSWAAFEKMEEKVAQLEAQAQTATALVAPDSLERQFAALEGDTGVDAELAALKRERRGERRQGPPTQLPPPSPQPPLTGVPLRDVFDPLERELEDLRRRARE</sequence>
<evidence type="ECO:0000256" key="1">
    <source>
        <dbReference type="ARBA" id="ARBA00043985"/>
    </source>
</evidence>
<comment type="similarity">
    <text evidence="1">Belongs to the PspA/Vipp/IM30 family.</text>
</comment>
<proteinExistence type="inferred from homology"/>
<dbReference type="Gene3D" id="1.10.287.1490">
    <property type="match status" value="1"/>
</dbReference>
<dbReference type="Proteomes" id="UP001165080">
    <property type="component" value="Unassembled WGS sequence"/>
</dbReference>
<name>A0A9W6BHF9_9CHLO</name>
<protein>
    <submittedName>
        <fullName evidence="4">Uncharacterized protein</fullName>
    </submittedName>
</protein>
<keyword evidence="5" id="KW-1185">Reference proteome</keyword>
<dbReference type="PANTHER" id="PTHR31088">
    <property type="entry name" value="MEMBRANE-ASSOCIATED PROTEIN VIPP1, CHLOROPLASTIC"/>
    <property type="match status" value="1"/>
</dbReference>
<evidence type="ECO:0000256" key="2">
    <source>
        <dbReference type="SAM" id="Coils"/>
    </source>
</evidence>
<dbReference type="EMBL" id="BRXU01000005">
    <property type="protein sequence ID" value="GLC52113.1"/>
    <property type="molecule type" value="Genomic_DNA"/>
</dbReference>
<feature type="region of interest" description="Disordered" evidence="3">
    <location>
        <begin position="107"/>
        <end position="132"/>
    </location>
</feature>
<evidence type="ECO:0000256" key="3">
    <source>
        <dbReference type="SAM" id="MobiDB-lite"/>
    </source>
</evidence>
<gene>
    <name evidence="4" type="primary">PLEST003874</name>
    <name evidence="4" type="ORF">PLESTB_000584100</name>
</gene>
<reference evidence="4 5" key="1">
    <citation type="journal article" date="2023" name="Commun. Biol.">
        <title>Reorganization of the ancestral sex-determining regions during the evolution of trioecy in Pleodorina starrii.</title>
        <authorList>
            <person name="Takahashi K."/>
            <person name="Suzuki S."/>
            <person name="Kawai-Toyooka H."/>
            <person name="Yamamoto K."/>
            <person name="Hamaji T."/>
            <person name="Ootsuki R."/>
            <person name="Yamaguchi H."/>
            <person name="Kawachi M."/>
            <person name="Higashiyama T."/>
            <person name="Nozaki H."/>
        </authorList>
    </citation>
    <scope>NUCLEOTIDE SEQUENCE [LARGE SCALE GENOMIC DNA]</scope>
    <source>
        <strain evidence="4 5">NIES-4479</strain>
    </source>
</reference>
<keyword evidence="2" id="KW-0175">Coiled coil</keyword>
<organism evidence="4 5">
    <name type="scientific">Pleodorina starrii</name>
    <dbReference type="NCBI Taxonomy" id="330485"/>
    <lineage>
        <taxon>Eukaryota</taxon>
        <taxon>Viridiplantae</taxon>
        <taxon>Chlorophyta</taxon>
        <taxon>core chlorophytes</taxon>
        <taxon>Chlorophyceae</taxon>
        <taxon>CS clade</taxon>
        <taxon>Chlamydomonadales</taxon>
        <taxon>Volvocaceae</taxon>
        <taxon>Pleodorina</taxon>
    </lineage>
</organism>
<dbReference type="InterPro" id="IPR007157">
    <property type="entry name" value="PspA_VIPP1"/>
</dbReference>
<dbReference type="AlphaFoldDB" id="A0A9W6BHF9"/>